<dbReference type="AlphaFoldDB" id="G5K125"/>
<dbReference type="EMBL" id="AEUX02000004">
    <property type="protein sequence ID" value="EHI70417.1"/>
    <property type="molecule type" value="Genomic_DNA"/>
</dbReference>
<feature type="domain" description="GFO/IDH/MocA-like oxidoreductase" evidence="4">
    <location>
        <begin position="134"/>
        <end position="199"/>
    </location>
</feature>
<sequence length="205" mass="22165">MSKVRFGIVSTAQVAPRFIEGVRLAGNGEVVAVFSRSLARAQSFAKAHGLPKAFGSLTDMLLDDDIDAIYVASINSDHYEAAKASLLAGKHVVVEKPFTLTSAQAEHLFQLAEEKDLFLMEAQKSVFIPMTGVIKNLLTSGDLGDIVSVSSTTAYPNIDHVTWFRELVLGGGTVHFMAPYVLSYLPFIFNTSISQIKGKVIANLS</sequence>
<dbReference type="InterPro" id="IPR000683">
    <property type="entry name" value="Gfo/Idh/MocA-like_OxRdtase_N"/>
</dbReference>
<dbReference type="InterPro" id="IPR050984">
    <property type="entry name" value="Gfo/Idh/MocA_domain"/>
</dbReference>
<evidence type="ECO:0000313" key="5">
    <source>
        <dbReference type="EMBL" id="EHI70417.1"/>
    </source>
</evidence>
<dbReference type="SUPFAM" id="SSF55347">
    <property type="entry name" value="Glyceraldehyde-3-phosphate dehydrogenase-like, C-terminal domain"/>
    <property type="match status" value="1"/>
</dbReference>
<keyword evidence="2" id="KW-0560">Oxidoreductase</keyword>
<dbReference type="InterPro" id="IPR036291">
    <property type="entry name" value="NAD(P)-bd_dom_sf"/>
</dbReference>
<dbReference type="eggNOG" id="COG0673">
    <property type="taxonomic scope" value="Bacteria"/>
</dbReference>
<keyword evidence="6" id="KW-1185">Reference proteome</keyword>
<evidence type="ECO:0000259" key="4">
    <source>
        <dbReference type="Pfam" id="PF22725"/>
    </source>
</evidence>
<comment type="caution">
    <text evidence="5">The sequence shown here is derived from an EMBL/GenBank/DDBJ whole genome shotgun (WGS) entry which is preliminary data.</text>
</comment>
<gene>
    <name evidence="5" type="ORF">STRIC_0301</name>
</gene>
<evidence type="ECO:0000313" key="6">
    <source>
        <dbReference type="Proteomes" id="UP000003330"/>
    </source>
</evidence>
<dbReference type="InterPro" id="IPR055170">
    <property type="entry name" value="GFO_IDH_MocA-like_dom"/>
</dbReference>
<evidence type="ECO:0000259" key="3">
    <source>
        <dbReference type="Pfam" id="PF01408"/>
    </source>
</evidence>
<dbReference type="PANTHER" id="PTHR22604:SF105">
    <property type="entry name" value="TRANS-1,2-DIHYDROBENZENE-1,2-DIOL DEHYDROGENASE"/>
    <property type="match status" value="1"/>
</dbReference>
<protein>
    <submittedName>
        <fullName evidence="5">Oxidoreductase, NAD-binding domain protein</fullName>
    </submittedName>
</protein>
<organism evidence="5 6">
    <name type="scientific">Streptococcus ictaluri 707-05</name>
    <dbReference type="NCBI Taxonomy" id="764299"/>
    <lineage>
        <taxon>Bacteria</taxon>
        <taxon>Bacillati</taxon>
        <taxon>Bacillota</taxon>
        <taxon>Bacilli</taxon>
        <taxon>Lactobacillales</taxon>
        <taxon>Streptococcaceae</taxon>
        <taxon>Streptococcus</taxon>
    </lineage>
</organism>
<dbReference type="SUPFAM" id="SSF51735">
    <property type="entry name" value="NAD(P)-binding Rossmann-fold domains"/>
    <property type="match status" value="1"/>
</dbReference>
<dbReference type="Gene3D" id="3.30.360.10">
    <property type="entry name" value="Dihydrodipicolinate Reductase, domain 2"/>
    <property type="match status" value="1"/>
</dbReference>
<evidence type="ECO:0000256" key="2">
    <source>
        <dbReference type="ARBA" id="ARBA00023002"/>
    </source>
</evidence>
<name>G5K125_9STRE</name>
<dbReference type="PANTHER" id="PTHR22604">
    <property type="entry name" value="OXIDOREDUCTASES"/>
    <property type="match status" value="1"/>
</dbReference>
<accession>G5K125</accession>
<reference evidence="5 6" key="1">
    <citation type="journal article" date="2014" name="Int. J. Syst. Evol. Microbiol.">
        <title>Phylogenomics and the dynamic genome evolution of the genus Streptococcus.</title>
        <authorList>
            <consortium name="The Broad Institute Genome Sequencing Platform"/>
            <person name="Richards V.P."/>
            <person name="Palmer S.R."/>
            <person name="Pavinski Bitar P.D."/>
            <person name="Qin X."/>
            <person name="Weinstock G.M."/>
            <person name="Highlander S.K."/>
            <person name="Town C.D."/>
            <person name="Burne R.A."/>
            <person name="Stanhope M.J."/>
        </authorList>
    </citation>
    <scope>NUCLEOTIDE SEQUENCE [LARGE SCALE GENOMIC DNA]</scope>
    <source>
        <strain evidence="5 6">707-05</strain>
    </source>
</reference>
<proteinExistence type="inferred from homology"/>
<dbReference type="Gene3D" id="3.40.50.720">
    <property type="entry name" value="NAD(P)-binding Rossmann-like Domain"/>
    <property type="match status" value="1"/>
</dbReference>
<feature type="domain" description="Gfo/Idh/MocA-like oxidoreductase N-terminal" evidence="3">
    <location>
        <begin position="5"/>
        <end position="120"/>
    </location>
</feature>
<evidence type="ECO:0000256" key="1">
    <source>
        <dbReference type="ARBA" id="ARBA00010928"/>
    </source>
</evidence>
<dbReference type="STRING" id="764299.STRIC_0301"/>
<dbReference type="GO" id="GO:0000166">
    <property type="term" value="F:nucleotide binding"/>
    <property type="evidence" value="ECO:0007669"/>
    <property type="project" value="InterPro"/>
</dbReference>
<comment type="similarity">
    <text evidence="1">Belongs to the Gfo/Idh/MocA family.</text>
</comment>
<dbReference type="GO" id="GO:0016491">
    <property type="term" value="F:oxidoreductase activity"/>
    <property type="evidence" value="ECO:0007669"/>
    <property type="project" value="UniProtKB-KW"/>
</dbReference>
<dbReference type="Pfam" id="PF22725">
    <property type="entry name" value="GFO_IDH_MocA_C3"/>
    <property type="match status" value="1"/>
</dbReference>
<dbReference type="Pfam" id="PF01408">
    <property type="entry name" value="GFO_IDH_MocA"/>
    <property type="match status" value="1"/>
</dbReference>
<dbReference type="Proteomes" id="UP000003330">
    <property type="component" value="Unassembled WGS sequence"/>
</dbReference>